<dbReference type="PANTHER" id="PTHR43877">
    <property type="entry name" value="AMINOALKYLPHOSPHONATE N-ACETYLTRANSFERASE-RELATED-RELATED"/>
    <property type="match status" value="1"/>
</dbReference>
<comment type="caution">
    <text evidence="4">The sequence shown here is derived from an EMBL/GenBank/DDBJ whole genome shotgun (WGS) entry which is preliminary data.</text>
</comment>
<dbReference type="Proteomes" id="UP000236919">
    <property type="component" value="Unassembled WGS sequence"/>
</dbReference>
<dbReference type="PANTHER" id="PTHR43877:SF1">
    <property type="entry name" value="ACETYLTRANSFERASE"/>
    <property type="match status" value="1"/>
</dbReference>
<dbReference type="SUPFAM" id="SSF55729">
    <property type="entry name" value="Acyl-CoA N-acyltransferases (Nat)"/>
    <property type="match status" value="1"/>
</dbReference>
<dbReference type="InterPro" id="IPR050832">
    <property type="entry name" value="Bact_Acetyltransf"/>
</dbReference>
<dbReference type="EMBL" id="PQFZ01000006">
    <property type="protein sequence ID" value="POR51879.1"/>
    <property type="molecule type" value="Genomic_DNA"/>
</dbReference>
<accession>A0A2S4MB85</accession>
<dbReference type="RefSeq" id="WP_103718463.1">
    <property type="nucleotide sequence ID" value="NZ_PQFZ01000006.1"/>
</dbReference>
<keyword evidence="5" id="KW-1185">Reference proteome</keyword>
<protein>
    <submittedName>
        <fullName evidence="4">GNAT family acetyltransferase</fullName>
    </submittedName>
</protein>
<dbReference type="InterPro" id="IPR016181">
    <property type="entry name" value="Acyl_CoA_acyltransferase"/>
</dbReference>
<evidence type="ECO:0000256" key="2">
    <source>
        <dbReference type="ARBA" id="ARBA00023315"/>
    </source>
</evidence>
<dbReference type="Pfam" id="PF13673">
    <property type="entry name" value="Acetyltransf_10"/>
    <property type="match status" value="1"/>
</dbReference>
<feature type="domain" description="N-acetyltransferase" evidence="3">
    <location>
        <begin position="7"/>
        <end position="154"/>
    </location>
</feature>
<dbReference type="GO" id="GO:0016747">
    <property type="term" value="F:acyltransferase activity, transferring groups other than amino-acyl groups"/>
    <property type="evidence" value="ECO:0007669"/>
    <property type="project" value="InterPro"/>
</dbReference>
<dbReference type="OrthoDB" id="7356080at2"/>
<evidence type="ECO:0000313" key="4">
    <source>
        <dbReference type="EMBL" id="POR51879.1"/>
    </source>
</evidence>
<proteinExistence type="predicted"/>
<evidence type="ECO:0000313" key="5">
    <source>
        <dbReference type="Proteomes" id="UP000236919"/>
    </source>
</evidence>
<evidence type="ECO:0000256" key="1">
    <source>
        <dbReference type="ARBA" id="ARBA00022679"/>
    </source>
</evidence>
<name>A0A2S4MB85_9HYPH</name>
<dbReference type="PROSITE" id="PS51186">
    <property type="entry name" value="GNAT"/>
    <property type="match status" value="1"/>
</dbReference>
<dbReference type="CDD" id="cd04301">
    <property type="entry name" value="NAT_SF"/>
    <property type="match status" value="1"/>
</dbReference>
<keyword evidence="1 4" id="KW-0808">Transferase</keyword>
<sequence>MAGKHVLEIRRATSADAQIISDLIIRTLRETNARYYSPDILETVIANFSSDKVALRMGDRSVLIAMTERDIAGTASLHGNWVRSVFVRPDRQGQGIGARLMESVLAIAAEQGLGQVTVPSSVNAEGFYAKLGFVHLRDEFHGAERVILMTKVLLSQIEQG</sequence>
<reference evidence="4 5" key="1">
    <citation type="submission" date="2018-01" db="EMBL/GenBank/DDBJ databases">
        <title>Genomic Encyclopedia of Type Strains, Phase III (KMG-III): the genomes of soil and plant-associated and newly described type strains.</title>
        <authorList>
            <person name="Whitman W."/>
        </authorList>
    </citation>
    <scope>NUCLEOTIDE SEQUENCE [LARGE SCALE GENOMIC DNA]</scope>
    <source>
        <strain evidence="4 5">1131</strain>
    </source>
</reference>
<dbReference type="InterPro" id="IPR000182">
    <property type="entry name" value="GNAT_dom"/>
</dbReference>
<gene>
    <name evidence="4" type="ORF">CYD53_106162</name>
</gene>
<evidence type="ECO:0000259" key="3">
    <source>
        <dbReference type="PROSITE" id="PS51186"/>
    </source>
</evidence>
<dbReference type="Gene3D" id="3.40.630.30">
    <property type="match status" value="1"/>
</dbReference>
<dbReference type="AlphaFoldDB" id="A0A2S4MB85"/>
<keyword evidence="2" id="KW-0012">Acyltransferase</keyword>
<organism evidence="4 5">
    <name type="scientific">Bosea psychrotolerans</name>
    <dbReference type="NCBI Taxonomy" id="1871628"/>
    <lineage>
        <taxon>Bacteria</taxon>
        <taxon>Pseudomonadati</taxon>
        <taxon>Pseudomonadota</taxon>
        <taxon>Alphaproteobacteria</taxon>
        <taxon>Hyphomicrobiales</taxon>
        <taxon>Boseaceae</taxon>
        <taxon>Bosea</taxon>
    </lineage>
</organism>